<dbReference type="EMBL" id="GBRH01246107">
    <property type="protein sequence ID" value="JAD51788.1"/>
    <property type="molecule type" value="Transcribed_RNA"/>
</dbReference>
<sequence>MPYATFSEEFLRDSTKFHADHSNYNSLKLA</sequence>
<dbReference type="AlphaFoldDB" id="A0A0A9APH9"/>
<reference evidence="1" key="2">
    <citation type="journal article" date="2015" name="Data Brief">
        <title>Shoot transcriptome of the giant reed, Arundo donax.</title>
        <authorList>
            <person name="Barrero R.A."/>
            <person name="Guerrero F.D."/>
            <person name="Moolhuijzen P."/>
            <person name="Goolsby J.A."/>
            <person name="Tidwell J."/>
            <person name="Bellgard S.E."/>
            <person name="Bellgard M.I."/>
        </authorList>
    </citation>
    <scope>NUCLEOTIDE SEQUENCE</scope>
    <source>
        <tissue evidence="1">Shoot tissue taken approximately 20 cm above the soil surface</tissue>
    </source>
</reference>
<organism evidence="1">
    <name type="scientific">Arundo donax</name>
    <name type="common">Giant reed</name>
    <name type="synonym">Donax arundinaceus</name>
    <dbReference type="NCBI Taxonomy" id="35708"/>
    <lineage>
        <taxon>Eukaryota</taxon>
        <taxon>Viridiplantae</taxon>
        <taxon>Streptophyta</taxon>
        <taxon>Embryophyta</taxon>
        <taxon>Tracheophyta</taxon>
        <taxon>Spermatophyta</taxon>
        <taxon>Magnoliopsida</taxon>
        <taxon>Liliopsida</taxon>
        <taxon>Poales</taxon>
        <taxon>Poaceae</taxon>
        <taxon>PACMAD clade</taxon>
        <taxon>Arundinoideae</taxon>
        <taxon>Arundineae</taxon>
        <taxon>Arundo</taxon>
    </lineage>
</organism>
<evidence type="ECO:0000313" key="1">
    <source>
        <dbReference type="EMBL" id="JAD51788.1"/>
    </source>
</evidence>
<accession>A0A0A9APH9</accession>
<reference evidence="1" key="1">
    <citation type="submission" date="2014-09" db="EMBL/GenBank/DDBJ databases">
        <authorList>
            <person name="Magalhaes I.L.F."/>
            <person name="Oliveira U."/>
            <person name="Santos F.R."/>
            <person name="Vidigal T.H.D.A."/>
            <person name="Brescovit A.D."/>
            <person name="Santos A.J."/>
        </authorList>
    </citation>
    <scope>NUCLEOTIDE SEQUENCE</scope>
    <source>
        <tissue evidence="1">Shoot tissue taken approximately 20 cm above the soil surface</tissue>
    </source>
</reference>
<proteinExistence type="predicted"/>
<name>A0A0A9APH9_ARUDO</name>
<protein>
    <submittedName>
        <fullName evidence="1">Uncharacterized protein</fullName>
    </submittedName>
</protein>